<gene>
    <name evidence="2" type="ORF">FHS74_000680</name>
</gene>
<comment type="caution">
    <text evidence="2">The sequence shown here is derived from an EMBL/GenBank/DDBJ whole genome shotgun (WGS) entry which is preliminary data.</text>
</comment>
<sequence length="127" mass="13871">MTGILLDTHAWAWSLGRDPRLSPAARAAMEKADAVFVSPVSFFEIAQKVRLGKWPEMAPFVARLPSLLEEQGGLVADVEPAVCIAAGLMDWAHRDPFDRLLAATATHHKLPLVSADAVFDGVVQRVW</sequence>
<dbReference type="CDD" id="cd09872">
    <property type="entry name" value="PIN_Sll0205-like"/>
    <property type="match status" value="1"/>
</dbReference>
<dbReference type="RefSeq" id="WP_184797465.1">
    <property type="nucleotide sequence ID" value="NZ_JACIIZ010000002.1"/>
</dbReference>
<dbReference type="InterPro" id="IPR029060">
    <property type="entry name" value="PIN-like_dom_sf"/>
</dbReference>
<evidence type="ECO:0000313" key="3">
    <source>
        <dbReference type="Proteomes" id="UP000539175"/>
    </source>
</evidence>
<organism evidence="2 3">
    <name type="scientific">Nitrospirillum iridis</name>
    <dbReference type="NCBI Taxonomy" id="765888"/>
    <lineage>
        <taxon>Bacteria</taxon>
        <taxon>Pseudomonadati</taxon>
        <taxon>Pseudomonadota</taxon>
        <taxon>Alphaproteobacteria</taxon>
        <taxon>Rhodospirillales</taxon>
        <taxon>Azospirillaceae</taxon>
        <taxon>Nitrospirillum</taxon>
    </lineage>
</organism>
<dbReference type="Gene3D" id="3.40.50.1010">
    <property type="entry name" value="5'-nuclease"/>
    <property type="match status" value="1"/>
</dbReference>
<dbReference type="InterPro" id="IPR041705">
    <property type="entry name" value="PIN_Sll0205"/>
</dbReference>
<dbReference type="Pfam" id="PF01850">
    <property type="entry name" value="PIN"/>
    <property type="match status" value="1"/>
</dbReference>
<name>A0A7X0EDA4_9PROT</name>
<keyword evidence="3" id="KW-1185">Reference proteome</keyword>
<protein>
    <submittedName>
        <fullName evidence="2">PIN domain nuclease of toxin-antitoxin system</fullName>
    </submittedName>
</protein>
<dbReference type="PANTHER" id="PTHR36173">
    <property type="entry name" value="RIBONUCLEASE VAPC16-RELATED"/>
    <property type="match status" value="1"/>
</dbReference>
<dbReference type="Proteomes" id="UP000539175">
    <property type="component" value="Unassembled WGS sequence"/>
</dbReference>
<reference evidence="2 3" key="1">
    <citation type="submission" date="2020-08" db="EMBL/GenBank/DDBJ databases">
        <title>Genomic Encyclopedia of Type Strains, Phase IV (KMG-IV): sequencing the most valuable type-strain genomes for metagenomic binning, comparative biology and taxonomic classification.</title>
        <authorList>
            <person name="Goeker M."/>
        </authorList>
    </citation>
    <scope>NUCLEOTIDE SEQUENCE [LARGE SCALE GENOMIC DNA]</scope>
    <source>
        <strain evidence="2 3">DSM 22198</strain>
    </source>
</reference>
<dbReference type="EMBL" id="JACIIZ010000002">
    <property type="protein sequence ID" value="MBB6250139.1"/>
    <property type="molecule type" value="Genomic_DNA"/>
</dbReference>
<dbReference type="InterPro" id="IPR002716">
    <property type="entry name" value="PIN_dom"/>
</dbReference>
<dbReference type="AlphaFoldDB" id="A0A7X0EDA4"/>
<dbReference type="InterPro" id="IPR052919">
    <property type="entry name" value="TA_system_RNase"/>
</dbReference>
<evidence type="ECO:0000259" key="1">
    <source>
        <dbReference type="Pfam" id="PF01850"/>
    </source>
</evidence>
<dbReference type="SUPFAM" id="SSF88723">
    <property type="entry name" value="PIN domain-like"/>
    <property type="match status" value="1"/>
</dbReference>
<proteinExistence type="predicted"/>
<feature type="domain" description="PIN" evidence="1">
    <location>
        <begin position="4"/>
        <end position="120"/>
    </location>
</feature>
<evidence type="ECO:0000313" key="2">
    <source>
        <dbReference type="EMBL" id="MBB6250139.1"/>
    </source>
</evidence>
<accession>A0A7X0EDA4</accession>